<dbReference type="InterPro" id="IPR027417">
    <property type="entry name" value="P-loop_NTPase"/>
</dbReference>
<comment type="caution">
    <text evidence="1">The sequence shown here is derived from an EMBL/GenBank/DDBJ whole genome shotgun (WGS) entry which is preliminary data.</text>
</comment>
<dbReference type="SUPFAM" id="SSF52540">
    <property type="entry name" value="P-loop containing nucleoside triphosphate hydrolases"/>
    <property type="match status" value="1"/>
</dbReference>
<evidence type="ECO:0000313" key="1">
    <source>
        <dbReference type="EMBL" id="MDR7166028.1"/>
    </source>
</evidence>
<dbReference type="SUPFAM" id="SSF53335">
    <property type="entry name" value="S-adenosyl-L-methionine-dependent methyltransferases"/>
    <property type="match status" value="1"/>
</dbReference>
<dbReference type="AlphaFoldDB" id="A0AAW8NJ49"/>
<sequence>MSELSNSPQLPVSYSESEFASKYPHGNNAGVIPQVNSALITVFRELDKSGLPWALLRGEDDLVQPAGDVDLLVSAELVPGLDRHLASAGFRRVAALGHGSHRFYFRYLAEEDLWIKLDVVSDIRFGKFQELGTALAPGCLRRRVALGPLWLPEIQDQAWLHILHLVLDKGEITPAKAPAARSAAAVATVENPIALFLDRKFGTGTAGKLLNLLRSENFEDVPAAAAGLKSRWTGTRVPPWLTSSGNRALRRVGPRLKGRGPVAGVLAPDGAGKTTLLHGLRSSCPLPSAYVYMGLWSSSPVDRWLQKIRGGFLVRKVFRILRAGLAARYYSLRGRVVLMDRLAFDVLLPGSKADSRLAALTDALALRFQPHPDLVLVLDVPGEVMFARKGEHTPQKLEEWRKAYLELAEDIPSAHVLDASQSESQVRAKASGLLWKVAAPKGMDGQAGTESLPLHLWTLLDWRFLLPVSQPEKLGYGGGLSNDAVAAISLLDPSARRIQAPPAPAPANDFDVVLLSEPDAPLFASAAASLRPGGWICLQVRRSLGTRPGPHTLAGWKRALERSGFDDVAVYWHVPTLERPARFVPTASRTAVQDTLAHYSGVRFGKAKAAIGRLALNLGLFNVAAAEGTVVGRRAPEPGRQELP</sequence>
<organism evidence="1 2">
    <name type="scientific">Pseudarthrobacter oxydans</name>
    <name type="common">Arthrobacter oxydans</name>
    <dbReference type="NCBI Taxonomy" id="1671"/>
    <lineage>
        <taxon>Bacteria</taxon>
        <taxon>Bacillati</taxon>
        <taxon>Actinomycetota</taxon>
        <taxon>Actinomycetes</taxon>
        <taxon>Micrococcales</taxon>
        <taxon>Micrococcaceae</taxon>
        <taxon>Pseudarthrobacter</taxon>
    </lineage>
</organism>
<dbReference type="GO" id="GO:0016301">
    <property type="term" value="F:kinase activity"/>
    <property type="evidence" value="ECO:0007669"/>
    <property type="project" value="UniProtKB-KW"/>
</dbReference>
<dbReference type="RefSeq" id="WP_310258568.1">
    <property type="nucleotide sequence ID" value="NZ_JAVDWN010000024.1"/>
</dbReference>
<name>A0AAW8NJ49_PSEOX</name>
<dbReference type="EMBL" id="JAVDWN010000024">
    <property type="protein sequence ID" value="MDR7166028.1"/>
    <property type="molecule type" value="Genomic_DNA"/>
</dbReference>
<dbReference type="Gene3D" id="3.40.50.300">
    <property type="entry name" value="P-loop containing nucleotide triphosphate hydrolases"/>
    <property type="match status" value="1"/>
</dbReference>
<dbReference type="Proteomes" id="UP001262032">
    <property type="component" value="Unassembled WGS sequence"/>
</dbReference>
<protein>
    <submittedName>
        <fullName evidence="1">Thymidylate kinase</fullName>
    </submittedName>
</protein>
<keyword evidence="1" id="KW-0418">Kinase</keyword>
<accession>A0AAW8NJ49</accession>
<keyword evidence="1" id="KW-0808">Transferase</keyword>
<dbReference type="InterPro" id="IPR029063">
    <property type="entry name" value="SAM-dependent_MTases_sf"/>
</dbReference>
<evidence type="ECO:0000313" key="2">
    <source>
        <dbReference type="Proteomes" id="UP001262032"/>
    </source>
</evidence>
<proteinExistence type="predicted"/>
<dbReference type="Gene3D" id="3.40.50.150">
    <property type="entry name" value="Vaccinia Virus protein VP39"/>
    <property type="match status" value="1"/>
</dbReference>
<gene>
    <name evidence="1" type="ORF">J2X12_004082</name>
</gene>
<reference evidence="1" key="1">
    <citation type="submission" date="2023-07" db="EMBL/GenBank/DDBJ databases">
        <title>Sorghum-associated microbial communities from plants grown in Nebraska, USA.</title>
        <authorList>
            <person name="Schachtman D."/>
        </authorList>
    </citation>
    <scope>NUCLEOTIDE SEQUENCE</scope>
    <source>
        <strain evidence="1">BE261</strain>
    </source>
</reference>